<dbReference type="Pfam" id="PF19692">
    <property type="entry name" value="DUF6193"/>
    <property type="match status" value="1"/>
</dbReference>
<reference evidence="1 2" key="1">
    <citation type="submission" date="2019-10" db="EMBL/GenBank/DDBJ databases">
        <title>Whole genome shotgun sequence of Acrocarpospora pleiomorpha NBRC 16267.</title>
        <authorList>
            <person name="Ichikawa N."/>
            <person name="Kimura A."/>
            <person name="Kitahashi Y."/>
            <person name="Komaki H."/>
            <person name="Oguchi A."/>
        </authorList>
    </citation>
    <scope>NUCLEOTIDE SEQUENCE [LARGE SCALE GENOMIC DNA]</scope>
    <source>
        <strain evidence="1 2">NBRC 16267</strain>
    </source>
</reference>
<dbReference type="EMBL" id="BLAF01000012">
    <property type="protein sequence ID" value="GES19582.1"/>
    <property type="molecule type" value="Genomic_DNA"/>
</dbReference>
<dbReference type="AlphaFoldDB" id="A0A5M3XFS2"/>
<proteinExistence type="predicted"/>
<accession>A0A5M3XFS2</accession>
<dbReference type="InterPro" id="IPR045682">
    <property type="entry name" value="DUF6193"/>
</dbReference>
<comment type="caution">
    <text evidence="1">The sequence shown here is derived from an EMBL/GenBank/DDBJ whole genome shotgun (WGS) entry which is preliminary data.</text>
</comment>
<evidence type="ECO:0000313" key="2">
    <source>
        <dbReference type="Proteomes" id="UP000377595"/>
    </source>
</evidence>
<name>A0A5M3XFS2_9ACTN</name>
<dbReference type="Proteomes" id="UP000377595">
    <property type="component" value="Unassembled WGS sequence"/>
</dbReference>
<protein>
    <submittedName>
        <fullName evidence="1">Uncharacterized protein</fullName>
    </submittedName>
</protein>
<dbReference type="RefSeq" id="WP_218038272.1">
    <property type="nucleotide sequence ID" value="NZ_BAAAHM010000022.1"/>
</dbReference>
<sequence>MRKEPDPAVLYPDVAELGSLAAALQAMAADQGLSLSMVASASDPLRHATAPSVVPHREALFVSAWVFERRWRICGSANNGILIEGVTDDLNDVPALVHGWAEGATLQEIDQAADFDLLTGRFEVPDGNSADVIAAQWQYTLKDAQQSDWPEYQALIEAAYAEPKLCKLYPYTSHWALSFSATPYPFTPSFVSIEASRGGGYTIREWSNGPALTRVPTPAEAISIAVNRLPADLGPNDRPTHP</sequence>
<keyword evidence="2" id="KW-1185">Reference proteome</keyword>
<organism evidence="1 2">
    <name type="scientific">Acrocarpospora pleiomorpha</name>
    <dbReference type="NCBI Taxonomy" id="90975"/>
    <lineage>
        <taxon>Bacteria</taxon>
        <taxon>Bacillati</taxon>
        <taxon>Actinomycetota</taxon>
        <taxon>Actinomycetes</taxon>
        <taxon>Streptosporangiales</taxon>
        <taxon>Streptosporangiaceae</taxon>
        <taxon>Acrocarpospora</taxon>
    </lineage>
</organism>
<gene>
    <name evidence="1" type="ORF">Aple_024780</name>
</gene>
<evidence type="ECO:0000313" key="1">
    <source>
        <dbReference type="EMBL" id="GES19582.1"/>
    </source>
</evidence>